<dbReference type="AlphaFoldDB" id="A0A6J4USB1"/>
<organism evidence="1">
    <name type="scientific">uncultured Thermomicrobiales bacterium</name>
    <dbReference type="NCBI Taxonomy" id="1645740"/>
    <lineage>
        <taxon>Bacteria</taxon>
        <taxon>Pseudomonadati</taxon>
        <taxon>Thermomicrobiota</taxon>
        <taxon>Thermomicrobia</taxon>
        <taxon>Thermomicrobiales</taxon>
        <taxon>environmental samples</taxon>
    </lineage>
</organism>
<evidence type="ECO:0000313" key="1">
    <source>
        <dbReference type="EMBL" id="CAA9557765.1"/>
    </source>
</evidence>
<protein>
    <submittedName>
        <fullName evidence="1">Uncharacterized protein</fullName>
    </submittedName>
</protein>
<proteinExistence type="predicted"/>
<dbReference type="EMBL" id="CADCWJ010000299">
    <property type="protein sequence ID" value="CAA9557765.1"/>
    <property type="molecule type" value="Genomic_DNA"/>
</dbReference>
<accession>A0A6J4USB1</accession>
<name>A0A6J4USB1_9BACT</name>
<gene>
    <name evidence="1" type="ORF">AVDCRST_MAG87-1328</name>
</gene>
<reference evidence="1" key="1">
    <citation type="submission" date="2020-02" db="EMBL/GenBank/DDBJ databases">
        <authorList>
            <person name="Meier V. D."/>
        </authorList>
    </citation>
    <scope>NUCLEOTIDE SEQUENCE</scope>
    <source>
        <strain evidence="1">AVDCRST_MAG87</strain>
    </source>
</reference>
<sequence length="97" mass="10941">MRDQDKATPAPERIDEATATAIVWKAIDQIGGPRSVYRNPRDAYSAHSRRMVEVGSHAVEIRYGEISTPAVATVQGWVFEITDEEIELLIRPPKPRR</sequence>